<dbReference type="AlphaFoldDB" id="A0A1F7SJG1"/>
<organism evidence="2 3">
    <name type="scientific">Candidatus Schekmanbacteria bacterium RIFCSPLOWO2_12_FULL_38_15</name>
    <dbReference type="NCBI Taxonomy" id="1817883"/>
    <lineage>
        <taxon>Bacteria</taxon>
        <taxon>Candidatus Schekmaniibacteriota</taxon>
    </lineage>
</organism>
<dbReference type="Proteomes" id="UP000178082">
    <property type="component" value="Unassembled WGS sequence"/>
</dbReference>
<dbReference type="Pfam" id="PF13561">
    <property type="entry name" value="adh_short_C2"/>
    <property type="match status" value="1"/>
</dbReference>
<dbReference type="Gene3D" id="3.40.50.720">
    <property type="entry name" value="NAD(P)-binding Rossmann-like Domain"/>
    <property type="match status" value="1"/>
</dbReference>
<evidence type="ECO:0000313" key="3">
    <source>
        <dbReference type="Proteomes" id="UP000178082"/>
    </source>
</evidence>
<reference evidence="2 3" key="1">
    <citation type="journal article" date="2016" name="Nat. Commun.">
        <title>Thousands of microbial genomes shed light on interconnected biogeochemical processes in an aquifer system.</title>
        <authorList>
            <person name="Anantharaman K."/>
            <person name="Brown C.T."/>
            <person name="Hug L.A."/>
            <person name="Sharon I."/>
            <person name="Castelle C.J."/>
            <person name="Probst A.J."/>
            <person name="Thomas B.C."/>
            <person name="Singh A."/>
            <person name="Wilkins M.J."/>
            <person name="Karaoz U."/>
            <person name="Brodie E.L."/>
            <person name="Williams K.H."/>
            <person name="Hubbard S.S."/>
            <person name="Banfield J.F."/>
        </authorList>
    </citation>
    <scope>NUCLEOTIDE SEQUENCE [LARGE SCALE GENOMIC DNA]</scope>
</reference>
<proteinExistence type="inferred from homology"/>
<dbReference type="SUPFAM" id="SSF51735">
    <property type="entry name" value="NAD(P)-binding Rossmann-fold domains"/>
    <property type="match status" value="1"/>
</dbReference>
<evidence type="ECO:0000313" key="2">
    <source>
        <dbReference type="EMBL" id="OGL53936.1"/>
    </source>
</evidence>
<name>A0A1F7SJG1_9BACT</name>
<dbReference type="EMBL" id="MGDI01000019">
    <property type="protein sequence ID" value="OGL53936.1"/>
    <property type="molecule type" value="Genomic_DNA"/>
</dbReference>
<evidence type="ECO:0008006" key="4">
    <source>
        <dbReference type="Google" id="ProtNLM"/>
    </source>
</evidence>
<sequence length="267" mass="29188">MELGLKDRVAIVTGGSKGIGKAIAKSLAEEGVNVVICARGRESLLSVQKEIADSGGSIYAIPVEATKPESVQNLINSVVEKFGQIDILINNLGGTDKFGDFFELKHDDWKMAFELNVMTIVYFVQYSIPWLRKSTAPRIINISSISGLQPGSYNPHYTITKAAVINLSKYLSNQLVKDNILVNVVCPGPVHSDSWDRNVQRLADIHNISIEEARVKIDTEESVKIPLGRVGEGKDVAELVTFLSSNKASWITGSCFHVNGGKLYTIL</sequence>
<comment type="similarity">
    <text evidence="1">Belongs to the short-chain dehydrogenases/reductases (SDR) family.</text>
</comment>
<dbReference type="InterPro" id="IPR002347">
    <property type="entry name" value="SDR_fam"/>
</dbReference>
<dbReference type="FunFam" id="3.40.50.720:FF:000084">
    <property type="entry name" value="Short-chain dehydrogenase reductase"/>
    <property type="match status" value="1"/>
</dbReference>
<dbReference type="PRINTS" id="PR00081">
    <property type="entry name" value="GDHRDH"/>
</dbReference>
<accession>A0A1F7SJG1</accession>
<protein>
    <recommendedName>
        <fullName evidence="4">3-oxoacyl-ACP reductase</fullName>
    </recommendedName>
</protein>
<comment type="caution">
    <text evidence="2">The sequence shown here is derived from an EMBL/GenBank/DDBJ whole genome shotgun (WGS) entry which is preliminary data.</text>
</comment>
<dbReference type="PANTHER" id="PTHR42879">
    <property type="entry name" value="3-OXOACYL-(ACYL-CARRIER-PROTEIN) REDUCTASE"/>
    <property type="match status" value="1"/>
</dbReference>
<dbReference type="PANTHER" id="PTHR42879:SF6">
    <property type="entry name" value="NADPH-DEPENDENT REDUCTASE BACG"/>
    <property type="match status" value="1"/>
</dbReference>
<dbReference type="STRING" id="1817883.A3G31_00860"/>
<dbReference type="InterPro" id="IPR050259">
    <property type="entry name" value="SDR"/>
</dbReference>
<gene>
    <name evidence="2" type="ORF">A3G31_00860</name>
</gene>
<dbReference type="InterPro" id="IPR036291">
    <property type="entry name" value="NAD(P)-bd_dom_sf"/>
</dbReference>
<evidence type="ECO:0000256" key="1">
    <source>
        <dbReference type="ARBA" id="ARBA00006484"/>
    </source>
</evidence>
<dbReference type="PRINTS" id="PR00080">
    <property type="entry name" value="SDRFAMILY"/>
</dbReference>